<dbReference type="InterPro" id="IPR012337">
    <property type="entry name" value="RNaseH-like_sf"/>
</dbReference>
<dbReference type="InterPro" id="IPR036397">
    <property type="entry name" value="RNaseH_sf"/>
</dbReference>
<dbReference type="GO" id="GO:0003676">
    <property type="term" value="F:nucleic acid binding"/>
    <property type="evidence" value="ECO:0007669"/>
    <property type="project" value="InterPro"/>
</dbReference>
<comment type="caution">
    <text evidence="2">The sequence shown here is derived from an EMBL/GenBank/DDBJ whole genome shotgun (WGS) entry which is preliminary data.</text>
</comment>
<gene>
    <name evidence="2" type="ORF">EEDITHA_LOCUS22937</name>
</gene>
<dbReference type="Gene3D" id="3.30.420.10">
    <property type="entry name" value="Ribonuclease H-like superfamily/Ribonuclease H"/>
    <property type="match status" value="1"/>
</dbReference>
<dbReference type="SUPFAM" id="SSF53098">
    <property type="entry name" value="Ribonuclease H-like"/>
    <property type="match status" value="1"/>
</dbReference>
<dbReference type="EMBL" id="CAKOGL010000053">
    <property type="protein sequence ID" value="CAH2109060.1"/>
    <property type="molecule type" value="Genomic_DNA"/>
</dbReference>
<dbReference type="AlphaFoldDB" id="A0AAU9VCH1"/>
<proteinExistence type="predicted"/>
<evidence type="ECO:0000313" key="3">
    <source>
        <dbReference type="Proteomes" id="UP001153954"/>
    </source>
</evidence>
<keyword evidence="3" id="KW-1185">Reference proteome</keyword>
<feature type="domain" description="Integrase catalytic" evidence="1">
    <location>
        <begin position="33"/>
        <end position="226"/>
    </location>
</feature>
<accession>A0AAU9VCH1</accession>
<dbReference type="PROSITE" id="PS50994">
    <property type="entry name" value="INTEGRASE"/>
    <property type="match status" value="1"/>
</dbReference>
<dbReference type="Proteomes" id="UP001153954">
    <property type="component" value="Unassembled WGS sequence"/>
</dbReference>
<dbReference type="PANTHER" id="PTHR47331">
    <property type="entry name" value="PHD-TYPE DOMAIN-CONTAINING PROTEIN"/>
    <property type="match status" value="1"/>
</dbReference>
<dbReference type="GO" id="GO:0015074">
    <property type="term" value="P:DNA integration"/>
    <property type="evidence" value="ECO:0007669"/>
    <property type="project" value="InterPro"/>
</dbReference>
<organism evidence="2 3">
    <name type="scientific">Euphydryas editha</name>
    <name type="common">Edith's checkerspot</name>
    <dbReference type="NCBI Taxonomy" id="104508"/>
    <lineage>
        <taxon>Eukaryota</taxon>
        <taxon>Metazoa</taxon>
        <taxon>Ecdysozoa</taxon>
        <taxon>Arthropoda</taxon>
        <taxon>Hexapoda</taxon>
        <taxon>Insecta</taxon>
        <taxon>Pterygota</taxon>
        <taxon>Neoptera</taxon>
        <taxon>Endopterygota</taxon>
        <taxon>Lepidoptera</taxon>
        <taxon>Glossata</taxon>
        <taxon>Ditrysia</taxon>
        <taxon>Papilionoidea</taxon>
        <taxon>Nymphalidae</taxon>
        <taxon>Nymphalinae</taxon>
        <taxon>Euphydryas</taxon>
    </lineage>
</organism>
<evidence type="ECO:0000313" key="2">
    <source>
        <dbReference type="EMBL" id="CAH2109060.1"/>
    </source>
</evidence>
<dbReference type="InterPro" id="IPR001584">
    <property type="entry name" value="Integrase_cat-core"/>
</dbReference>
<dbReference type="InterPro" id="IPR040676">
    <property type="entry name" value="DUF5641"/>
</dbReference>
<reference evidence="2" key="1">
    <citation type="submission" date="2022-03" db="EMBL/GenBank/DDBJ databases">
        <authorList>
            <person name="Tunstrom K."/>
        </authorList>
    </citation>
    <scope>NUCLEOTIDE SEQUENCE</scope>
</reference>
<protein>
    <recommendedName>
        <fullName evidence="1">Integrase catalytic domain-containing protein</fullName>
    </recommendedName>
</protein>
<sequence>MVKKHYRSCVICLRYSKAAATQLMGQLPEARVKPSRPFKTSGVDYAGPINIRFSPGRGAKSYKGYICLFVCMVTRAIHLEAVSDLTAKGFIAAFRRFTSRRGHCSDLYSDNGTNFVGADAMLRNMFRGAKSELSNEIANLLTLESTNWHFIPPSAPNFGGIWEAGVRCAKAHLKRVVGDTALTFEEISTLLTQIEACLNSRPLSVLSDNPNDPLPLTPGHFLIGESLLNINDVDYSDQTVTGLDRWRMIQKMVNLFWKRWSKEFLCNLNQRNKWCSKKPELEVGDVVIVKDDNIPPAKWLLGKVIEKHAGPDNVTRVVTLKCKRGLLKRPISKLCILTKPT</sequence>
<evidence type="ECO:0000259" key="1">
    <source>
        <dbReference type="PROSITE" id="PS50994"/>
    </source>
</evidence>
<name>A0AAU9VCH1_EUPED</name>
<dbReference type="Pfam" id="PF18701">
    <property type="entry name" value="DUF5641"/>
    <property type="match status" value="1"/>
</dbReference>